<accession>F4QHW0</accession>
<keyword evidence="1" id="KW-1133">Transmembrane helix</keyword>
<dbReference type="AlphaFoldDB" id="F4QHW0"/>
<dbReference type="RefSeq" id="WP_006272029.1">
    <property type="nucleotide sequence ID" value="NZ_GL883077.1"/>
</dbReference>
<dbReference type="OrthoDB" id="8453666at2"/>
<evidence type="ECO:0008006" key="4">
    <source>
        <dbReference type="Google" id="ProtNLM"/>
    </source>
</evidence>
<dbReference type="EMBL" id="GL883077">
    <property type="protein sequence ID" value="EGF92847.1"/>
    <property type="molecule type" value="Genomic_DNA"/>
</dbReference>
<proteinExistence type="predicted"/>
<sequence length="306" mass="34230">MSDFGLSDFAWRDGGLYIRKTGIHLKITQALIAEIASWVVWLTILAGAALWARLAYARRLAVWYAPDRPRPWYMCRGVAIFGGIDVAWLPDKADAAFYFEDVTCGQPARLAGRHINQACQDISKAHVARVFEEVVGYPLALDPLQVAGEIVEKSDKNGVHDGRIVIAPLAPLTGKVYQRIVDTRDDDGCCHDLRTPCVGGEPVVVWIKTKTPEGRFSINNRRARMAEPEAVYSETERDLIRRFNARIGLDCGGLDILRDRYDGRIYIVDVNKTDVGPVIALSWGDKIRSMARLGRALRRHIMETVA</sequence>
<feature type="transmembrane region" description="Helical" evidence="1">
    <location>
        <begin position="35"/>
        <end position="56"/>
    </location>
</feature>
<evidence type="ECO:0000313" key="3">
    <source>
        <dbReference type="Proteomes" id="UP000006512"/>
    </source>
</evidence>
<keyword evidence="1" id="KW-0472">Membrane</keyword>
<keyword evidence="3" id="KW-1185">Reference proteome</keyword>
<dbReference type="STRING" id="715226.ABI_12850"/>
<dbReference type="HOGENOM" id="CLU_077918_0_0_5"/>
<evidence type="ECO:0000313" key="2">
    <source>
        <dbReference type="EMBL" id="EGF92847.1"/>
    </source>
</evidence>
<gene>
    <name evidence="2" type="ORF">ABI_12850</name>
</gene>
<dbReference type="Gene3D" id="3.30.470.20">
    <property type="entry name" value="ATP-grasp fold, B domain"/>
    <property type="match status" value="1"/>
</dbReference>
<dbReference type="Proteomes" id="UP000006512">
    <property type="component" value="Unassembled WGS sequence"/>
</dbReference>
<reference evidence="3" key="1">
    <citation type="submission" date="2011-03" db="EMBL/GenBank/DDBJ databases">
        <title>Draft genome sequence of Brevundimonas diminuta.</title>
        <authorList>
            <person name="Brown P.J.B."/>
            <person name="Buechlein A."/>
            <person name="Hemmerich C."/>
            <person name="Brun Y.V."/>
        </authorList>
    </citation>
    <scope>NUCLEOTIDE SEQUENCE [LARGE SCALE GENOMIC DNA]</scope>
    <source>
        <strain evidence="3">C19</strain>
    </source>
</reference>
<organism evidence="2 3">
    <name type="scientific">Asticcacaulis biprosthecium C19</name>
    <dbReference type="NCBI Taxonomy" id="715226"/>
    <lineage>
        <taxon>Bacteria</taxon>
        <taxon>Pseudomonadati</taxon>
        <taxon>Pseudomonadota</taxon>
        <taxon>Alphaproteobacteria</taxon>
        <taxon>Caulobacterales</taxon>
        <taxon>Caulobacteraceae</taxon>
        <taxon>Asticcacaulis</taxon>
    </lineage>
</organism>
<keyword evidence="1" id="KW-0812">Transmembrane</keyword>
<dbReference type="eggNOG" id="COG0189">
    <property type="taxonomic scope" value="Bacteria"/>
</dbReference>
<evidence type="ECO:0000256" key="1">
    <source>
        <dbReference type="SAM" id="Phobius"/>
    </source>
</evidence>
<dbReference type="SUPFAM" id="SSF56059">
    <property type="entry name" value="Glutathione synthetase ATP-binding domain-like"/>
    <property type="match status" value="1"/>
</dbReference>
<name>F4QHW0_9CAUL</name>
<protein>
    <recommendedName>
        <fullName evidence="4">ATP-grasp domain-containing protein</fullName>
    </recommendedName>
</protein>